<dbReference type="PRINTS" id="PR00455">
    <property type="entry name" value="HTHTETR"/>
</dbReference>
<dbReference type="Gene3D" id="1.10.357.10">
    <property type="entry name" value="Tetracycline Repressor, domain 2"/>
    <property type="match status" value="1"/>
</dbReference>
<feature type="domain" description="HTH tetR-type" evidence="3">
    <location>
        <begin position="16"/>
        <end position="76"/>
    </location>
</feature>
<dbReference type="GO" id="GO:0003700">
    <property type="term" value="F:DNA-binding transcription factor activity"/>
    <property type="evidence" value="ECO:0007669"/>
    <property type="project" value="TreeGrafter"/>
</dbReference>
<dbReference type="SUPFAM" id="SSF48498">
    <property type="entry name" value="Tetracyclin repressor-like, C-terminal domain"/>
    <property type="match status" value="1"/>
</dbReference>
<evidence type="ECO:0000313" key="4">
    <source>
        <dbReference type="EMBL" id="TVT35230.1"/>
    </source>
</evidence>
<gene>
    <name evidence="4" type="ORF">FHK81_03660</name>
</gene>
<dbReference type="PANTHER" id="PTHR30055">
    <property type="entry name" value="HTH-TYPE TRANSCRIPTIONAL REGULATOR RUTR"/>
    <property type="match status" value="1"/>
</dbReference>
<dbReference type="InterPro" id="IPR036271">
    <property type="entry name" value="Tet_transcr_reg_TetR-rel_C_sf"/>
</dbReference>
<keyword evidence="1 2" id="KW-0238">DNA-binding</keyword>
<dbReference type="PANTHER" id="PTHR30055:SF187">
    <property type="entry name" value="TRANSCRIPTIONAL REGULATORY PROTEIN"/>
    <property type="match status" value="1"/>
</dbReference>
<sequence length="204" mass="23438">MNQSNILENRFPGRRAALKREILEQALHCFNDLGVEATTIDAIKARCDTSVGAIYHHFGNKEGILSALFFAAMDDQRQQLERELAGANNLREAVFCIIESYLDWVAANHEWARFLYLARSPLAKGPFQQELKDRNVQNYQKLKEQLIGLGKGDIKIVQPFEMLFSLIIGPSENYCRAWLSGRVKTSPQEYRKEFAESAWRSLKR</sequence>
<evidence type="ECO:0000259" key="3">
    <source>
        <dbReference type="PROSITE" id="PS50977"/>
    </source>
</evidence>
<dbReference type="RefSeq" id="WP_273132322.1">
    <property type="nucleotide sequence ID" value="NZ_VMRX01000007.1"/>
</dbReference>
<evidence type="ECO:0000256" key="1">
    <source>
        <dbReference type="ARBA" id="ARBA00023125"/>
    </source>
</evidence>
<comment type="caution">
    <text evidence="4">The sequence shown here is derived from an EMBL/GenBank/DDBJ whole genome shotgun (WGS) entry which is preliminary data.</text>
</comment>
<dbReference type="PROSITE" id="PS50977">
    <property type="entry name" value="HTH_TETR_2"/>
    <property type="match status" value="1"/>
</dbReference>
<dbReference type="Pfam" id="PF00440">
    <property type="entry name" value="TetR_N"/>
    <property type="match status" value="1"/>
</dbReference>
<evidence type="ECO:0000313" key="5">
    <source>
        <dbReference type="Proteomes" id="UP000319142"/>
    </source>
</evidence>
<accession>A0A558BFE1</accession>
<dbReference type="AlphaFoldDB" id="A0A558BFE1"/>
<feature type="DNA-binding region" description="H-T-H motif" evidence="2">
    <location>
        <begin position="39"/>
        <end position="58"/>
    </location>
</feature>
<organism evidence="4 5">
    <name type="scientific">Marinobacter vinifirmus</name>
    <dbReference type="NCBI Taxonomy" id="355591"/>
    <lineage>
        <taxon>Bacteria</taxon>
        <taxon>Pseudomonadati</taxon>
        <taxon>Pseudomonadota</taxon>
        <taxon>Gammaproteobacteria</taxon>
        <taxon>Pseudomonadales</taxon>
        <taxon>Marinobacteraceae</taxon>
        <taxon>Marinobacter</taxon>
    </lineage>
</organism>
<dbReference type="InterPro" id="IPR050109">
    <property type="entry name" value="HTH-type_TetR-like_transc_reg"/>
</dbReference>
<dbReference type="InterPro" id="IPR009057">
    <property type="entry name" value="Homeodomain-like_sf"/>
</dbReference>
<dbReference type="InterPro" id="IPR001647">
    <property type="entry name" value="HTH_TetR"/>
</dbReference>
<dbReference type="GO" id="GO:0000976">
    <property type="term" value="F:transcription cis-regulatory region binding"/>
    <property type="evidence" value="ECO:0007669"/>
    <property type="project" value="TreeGrafter"/>
</dbReference>
<name>A0A558BFE1_9GAMM</name>
<dbReference type="Proteomes" id="UP000319142">
    <property type="component" value="Unassembled WGS sequence"/>
</dbReference>
<evidence type="ECO:0000256" key="2">
    <source>
        <dbReference type="PROSITE-ProRule" id="PRU00335"/>
    </source>
</evidence>
<dbReference type="SUPFAM" id="SSF46689">
    <property type="entry name" value="Homeodomain-like"/>
    <property type="match status" value="1"/>
</dbReference>
<reference evidence="4 5" key="1">
    <citation type="submission" date="2019-07" db="EMBL/GenBank/DDBJ databases">
        <title>The pathways for chlorine oxyanion respiration interact through the shared metabolite chlorate.</title>
        <authorList>
            <person name="Barnum T.P."/>
            <person name="Cheng Y."/>
            <person name="Hill K.A."/>
            <person name="Lucas L.N."/>
            <person name="Carlson H.K."/>
            <person name="Coates J.D."/>
        </authorList>
    </citation>
    <scope>NUCLEOTIDE SEQUENCE [LARGE SCALE GENOMIC DNA]</scope>
    <source>
        <strain evidence="4">UCB</strain>
    </source>
</reference>
<dbReference type="EMBL" id="VMRX01000007">
    <property type="protein sequence ID" value="TVT35230.1"/>
    <property type="molecule type" value="Genomic_DNA"/>
</dbReference>
<proteinExistence type="predicted"/>
<protein>
    <submittedName>
        <fullName evidence="4">TetR/AcrR family transcriptional regulator</fullName>
    </submittedName>
</protein>